<dbReference type="Gene3D" id="3.40.30.10">
    <property type="entry name" value="Glutaredoxin"/>
    <property type="match status" value="1"/>
</dbReference>
<feature type="compositionally biased region" description="Low complexity" evidence="6">
    <location>
        <begin position="116"/>
        <end position="146"/>
    </location>
</feature>
<keyword evidence="9" id="KW-1185">Reference proteome</keyword>
<dbReference type="CDD" id="cd01767">
    <property type="entry name" value="UBX"/>
    <property type="match status" value="1"/>
</dbReference>
<dbReference type="PROSITE" id="PS50033">
    <property type="entry name" value="UBX"/>
    <property type="match status" value="1"/>
</dbReference>
<reference evidence="8" key="1">
    <citation type="journal article" date="2023" name="Mol. Phylogenet. Evol.">
        <title>Genome-scale phylogeny and comparative genomics of the fungal order Sordariales.</title>
        <authorList>
            <person name="Hensen N."/>
            <person name="Bonometti L."/>
            <person name="Westerberg I."/>
            <person name="Brannstrom I.O."/>
            <person name="Guillou S."/>
            <person name="Cros-Aarteil S."/>
            <person name="Calhoun S."/>
            <person name="Haridas S."/>
            <person name="Kuo A."/>
            <person name="Mondo S."/>
            <person name="Pangilinan J."/>
            <person name="Riley R."/>
            <person name="LaButti K."/>
            <person name="Andreopoulos B."/>
            <person name="Lipzen A."/>
            <person name="Chen C."/>
            <person name="Yan M."/>
            <person name="Daum C."/>
            <person name="Ng V."/>
            <person name="Clum A."/>
            <person name="Steindorff A."/>
            <person name="Ohm R.A."/>
            <person name="Martin F."/>
            <person name="Silar P."/>
            <person name="Natvig D.O."/>
            <person name="Lalanne C."/>
            <person name="Gautier V."/>
            <person name="Ament-Velasquez S.L."/>
            <person name="Kruys A."/>
            <person name="Hutchinson M.I."/>
            <person name="Powell A.J."/>
            <person name="Barry K."/>
            <person name="Miller A.N."/>
            <person name="Grigoriev I.V."/>
            <person name="Debuchy R."/>
            <person name="Gladieux P."/>
            <person name="Hiltunen Thoren M."/>
            <person name="Johannesson H."/>
        </authorList>
    </citation>
    <scope>NUCLEOTIDE SEQUENCE</scope>
    <source>
        <strain evidence="8">FGSC 1904</strain>
    </source>
</reference>
<dbReference type="AlphaFoldDB" id="A0AAE0NWJ1"/>
<evidence type="ECO:0000259" key="7">
    <source>
        <dbReference type="PROSITE" id="PS50033"/>
    </source>
</evidence>
<comment type="function">
    <text evidence="5">Involved in endoplasmic reticulum-associated protein degradation (ERAD). Acts as a platform to recruit both UBQLN1 and VCP to the ER during ERAD.</text>
</comment>
<dbReference type="SUPFAM" id="SSF52833">
    <property type="entry name" value="Thioredoxin-like"/>
    <property type="match status" value="1"/>
</dbReference>
<comment type="subcellular location">
    <subcellularLocation>
        <location evidence="1">Endoplasmic reticulum membrane</location>
        <topology evidence="1">Peripheral membrane protein</topology>
    </subcellularLocation>
</comment>
<feature type="region of interest" description="Disordered" evidence="6">
    <location>
        <begin position="113"/>
        <end position="198"/>
    </location>
</feature>
<dbReference type="Gene3D" id="3.10.20.90">
    <property type="entry name" value="Phosphatidylinositol 3-kinase Catalytic Subunit, Chain A, domain 1"/>
    <property type="match status" value="1"/>
</dbReference>
<comment type="subunit">
    <text evidence="3">Directly interacts with VCP. Interacts with UBQLN1. Forms a complex with VCP and UBQLN1.</text>
</comment>
<feature type="region of interest" description="Disordered" evidence="6">
    <location>
        <begin position="234"/>
        <end position="341"/>
    </location>
</feature>
<feature type="domain" description="UBX" evidence="7">
    <location>
        <begin position="341"/>
        <end position="424"/>
    </location>
</feature>
<evidence type="ECO:0000256" key="5">
    <source>
        <dbReference type="ARBA" id="ARBA00046062"/>
    </source>
</evidence>
<accession>A0AAE0NWJ1</accession>
<evidence type="ECO:0000256" key="4">
    <source>
        <dbReference type="ARBA" id="ARBA00041575"/>
    </source>
</evidence>
<dbReference type="Pfam" id="PF00789">
    <property type="entry name" value="UBX"/>
    <property type="match status" value="1"/>
</dbReference>
<feature type="compositionally biased region" description="Polar residues" evidence="6">
    <location>
        <begin position="543"/>
        <end position="553"/>
    </location>
</feature>
<sequence>MFFTGTLQEGIASAIQQTKSLVCFVTDDNAESQQWESEFLTDETISPLLESSAVVLKLVAGSTEEGYLAQLFPVPKKPTVVVMKGGQLREYIAAGVTKEEFVRRLGAVLGGEQQVASTGATSGTTSVQEASQSEQGQQQRQEQQASTPSASTRAEPAPQPSVEQTTAQATASAETPISEELPVTTPTETTVSPFPFPATTTIATTTANATNTTSTQQAQIQAILAERAARLAAQKKQQEEAARAAARARAAAEDPNSPARQAADALRKKQQEAREERQRILKAIEDDKAARKARQLEKQREREASLGVNNEKGKGKGKEEGEGLPFAPASPMLPRGNQPLQTTGHCALQVRLTDGSNIRSRFSAEKDTVREVREWVEATVPTLKKGKYTFKVLLTPLPSKKIEQEEETKTLGELGLAPSSTLILVPTTSTSSRGSFAGSGASAQDVEGGNVFQRLIGFLVAFFNTIVAFFTTLFSVSGPPNASASPEQVAAEVREQQRAERATASGRSLGGGAAVQRGTTAGSRIKGLGDTRREEEERKRSEQQFYNGNSTNFEPRHDDEN</sequence>
<gene>
    <name evidence="8" type="ORF">B0T20DRAFT_90080</name>
</gene>
<evidence type="ECO:0000313" key="8">
    <source>
        <dbReference type="EMBL" id="KAK3388966.1"/>
    </source>
</evidence>
<evidence type="ECO:0000256" key="1">
    <source>
        <dbReference type="ARBA" id="ARBA00004406"/>
    </source>
</evidence>
<dbReference type="GO" id="GO:0006986">
    <property type="term" value="P:response to unfolded protein"/>
    <property type="evidence" value="ECO:0007669"/>
    <property type="project" value="UniProtKB-KW"/>
</dbReference>
<dbReference type="InterPro" id="IPR029071">
    <property type="entry name" value="Ubiquitin-like_domsf"/>
</dbReference>
<feature type="compositionally biased region" description="Basic and acidic residues" evidence="6">
    <location>
        <begin position="311"/>
        <end position="321"/>
    </location>
</feature>
<feature type="region of interest" description="Disordered" evidence="6">
    <location>
        <begin position="498"/>
        <end position="561"/>
    </location>
</feature>
<dbReference type="EMBL" id="JAUTDP010000014">
    <property type="protein sequence ID" value="KAK3388966.1"/>
    <property type="molecule type" value="Genomic_DNA"/>
</dbReference>
<dbReference type="InterPro" id="IPR001012">
    <property type="entry name" value="UBX_dom"/>
</dbReference>
<dbReference type="GO" id="GO:0005789">
    <property type="term" value="C:endoplasmic reticulum membrane"/>
    <property type="evidence" value="ECO:0007669"/>
    <property type="project" value="UniProtKB-SubCell"/>
</dbReference>
<proteinExistence type="predicted"/>
<feature type="compositionally biased region" description="Low complexity" evidence="6">
    <location>
        <begin position="163"/>
        <end position="198"/>
    </location>
</feature>
<dbReference type="Pfam" id="PF23187">
    <property type="entry name" value="UBX7_N"/>
    <property type="match status" value="1"/>
</dbReference>
<dbReference type="SUPFAM" id="SSF54236">
    <property type="entry name" value="Ubiquitin-like"/>
    <property type="match status" value="1"/>
</dbReference>
<dbReference type="PANTHER" id="PTHR46424:SF1">
    <property type="entry name" value="UBX DOMAIN-CONTAINING PROTEIN 4"/>
    <property type="match status" value="1"/>
</dbReference>
<comment type="caution">
    <text evidence="8">The sequence shown here is derived from an EMBL/GenBank/DDBJ whole genome shotgun (WGS) entry which is preliminary data.</text>
</comment>
<dbReference type="PANTHER" id="PTHR46424">
    <property type="entry name" value="UBX DOMAIN-CONTAINING PROTEIN 4"/>
    <property type="match status" value="1"/>
</dbReference>
<evidence type="ECO:0000256" key="2">
    <source>
        <dbReference type="ARBA" id="ARBA00023230"/>
    </source>
</evidence>
<dbReference type="Proteomes" id="UP001281003">
    <property type="component" value="Unassembled WGS sequence"/>
</dbReference>
<dbReference type="GO" id="GO:0036503">
    <property type="term" value="P:ERAD pathway"/>
    <property type="evidence" value="ECO:0007669"/>
    <property type="project" value="TreeGrafter"/>
</dbReference>
<name>A0AAE0NWJ1_SORBR</name>
<keyword evidence="2" id="KW-0834">Unfolded protein response</keyword>
<evidence type="ECO:0000256" key="3">
    <source>
        <dbReference type="ARBA" id="ARBA00038812"/>
    </source>
</evidence>
<reference evidence="8" key="2">
    <citation type="submission" date="2023-07" db="EMBL/GenBank/DDBJ databases">
        <authorList>
            <consortium name="Lawrence Berkeley National Laboratory"/>
            <person name="Haridas S."/>
            <person name="Hensen N."/>
            <person name="Bonometti L."/>
            <person name="Westerberg I."/>
            <person name="Brannstrom I.O."/>
            <person name="Guillou S."/>
            <person name="Cros-Aarteil S."/>
            <person name="Calhoun S."/>
            <person name="Kuo A."/>
            <person name="Mondo S."/>
            <person name="Pangilinan J."/>
            <person name="Riley R."/>
            <person name="LaButti K."/>
            <person name="Andreopoulos B."/>
            <person name="Lipzen A."/>
            <person name="Chen C."/>
            <person name="Yanf M."/>
            <person name="Daum C."/>
            <person name="Ng V."/>
            <person name="Clum A."/>
            <person name="Steindorff A."/>
            <person name="Ohm R."/>
            <person name="Martin F."/>
            <person name="Silar P."/>
            <person name="Natvig D."/>
            <person name="Lalanne C."/>
            <person name="Gautier V."/>
            <person name="Ament-velasquez S.L."/>
            <person name="Kruys A."/>
            <person name="Hutchinson M.I."/>
            <person name="Powell A.J."/>
            <person name="Barry K."/>
            <person name="Miller A.N."/>
            <person name="Grigoriev I.V."/>
            <person name="Debuchy R."/>
            <person name="Gladieux P."/>
            <person name="Thoren M.H."/>
            <person name="Johannesson H."/>
        </authorList>
    </citation>
    <scope>NUCLEOTIDE SEQUENCE</scope>
    <source>
        <strain evidence="8">FGSC 1904</strain>
    </source>
</reference>
<dbReference type="SMART" id="SM00166">
    <property type="entry name" value="UBX"/>
    <property type="match status" value="1"/>
</dbReference>
<dbReference type="InterPro" id="IPR036249">
    <property type="entry name" value="Thioredoxin-like_sf"/>
</dbReference>
<feature type="compositionally biased region" description="Basic and acidic residues" evidence="6">
    <location>
        <begin position="265"/>
        <end position="304"/>
    </location>
</feature>
<feature type="compositionally biased region" description="Basic and acidic residues" evidence="6">
    <location>
        <begin position="527"/>
        <end position="542"/>
    </location>
</feature>
<organism evidence="8 9">
    <name type="scientific">Sordaria brevicollis</name>
    <dbReference type="NCBI Taxonomy" id="83679"/>
    <lineage>
        <taxon>Eukaryota</taxon>
        <taxon>Fungi</taxon>
        <taxon>Dikarya</taxon>
        <taxon>Ascomycota</taxon>
        <taxon>Pezizomycotina</taxon>
        <taxon>Sordariomycetes</taxon>
        <taxon>Sordariomycetidae</taxon>
        <taxon>Sordariales</taxon>
        <taxon>Sordariaceae</taxon>
        <taxon>Sordaria</taxon>
    </lineage>
</organism>
<evidence type="ECO:0000313" key="9">
    <source>
        <dbReference type="Proteomes" id="UP001281003"/>
    </source>
</evidence>
<evidence type="ECO:0000256" key="6">
    <source>
        <dbReference type="SAM" id="MobiDB-lite"/>
    </source>
</evidence>
<protein>
    <recommendedName>
        <fullName evidence="4">UBX domain-containing protein 2</fullName>
    </recommendedName>
</protein>